<dbReference type="Pfam" id="PF13519">
    <property type="entry name" value="VWA_2"/>
    <property type="match status" value="1"/>
</dbReference>
<reference evidence="9 10" key="1">
    <citation type="submission" date="2017-07" db="EMBL/GenBank/DDBJ databases">
        <title>Leptospira spp. isolated from tropical soils.</title>
        <authorList>
            <person name="Thibeaux R."/>
            <person name="Iraola G."/>
            <person name="Ferres I."/>
            <person name="Bierque E."/>
            <person name="Girault D."/>
            <person name="Soupe-Gilbert M.-E."/>
            <person name="Picardeau M."/>
            <person name="Goarant C."/>
        </authorList>
    </citation>
    <scope>NUCLEOTIDE SEQUENCE [LARGE SCALE GENOMIC DNA]</scope>
    <source>
        <strain evidence="9 10">FH2-B-A1</strain>
    </source>
</reference>
<keyword evidence="5" id="KW-0802">TPR repeat</keyword>
<evidence type="ECO:0000313" key="10">
    <source>
        <dbReference type="Proteomes" id="UP000232145"/>
    </source>
</evidence>
<proteinExistence type="predicted"/>
<comment type="caution">
    <text evidence="9">The sequence shown here is derived from an EMBL/GenBank/DDBJ whole genome shotgun (WGS) entry which is preliminary data.</text>
</comment>
<sequence>MTDIKLITTIAIISIFIWTIVFSGKLFVNIKANFFKETHSNLKNRIFTANTRMYSLRIFCFLLSLLLAFYSLFKVKSTEIESTKEFESTDILFVVDVSLSMNAIDVRPNRLKRFQDLALRILPDLKGNRIGIVVFAGQSFSFCPLTADIAAVSDYIQALGVEMVGAKGTDLSVALNRVKQIRKKNNNLSSQITIIVSDGEDHQNQTIPPIDGDVIVWGIGTEDGGNIEYRDPSTGRGGYVTMDAGISESISSPNLVISQMNVSKLQSIANQNKGTYYDVSFQADGAYALIDTVKTAKKRKIQTIERYKNEDGAHPYLIAAFFFLFFERILNLFLQKSPKGIFTFAFIILTLAGQKVYAWELDPGGNSIERGLKSYQNKNYNESQKEFEKAKEYIHDDPRLLYNESAAAYQLGQYKEAIEIAEKILTNPKSDNELKAKTNFNLGNIYSKLGDKKNALKSYSKTLELDPNYLSAKKNIEHLTKKSENQNKQNQKEQEPKGGPPSKQEKQTKKEEKTDAEKILDPFSQDSILKNKKGGSFDNEKFW</sequence>
<feature type="transmembrane region" description="Helical" evidence="7">
    <location>
        <begin position="6"/>
        <end position="28"/>
    </location>
</feature>
<dbReference type="Gene3D" id="1.25.40.10">
    <property type="entry name" value="Tetratricopeptide repeat domain"/>
    <property type="match status" value="1"/>
</dbReference>
<gene>
    <name evidence="9" type="ORF">CH364_16785</name>
</gene>
<keyword evidence="4 7" id="KW-0472">Membrane</keyword>
<dbReference type="AlphaFoldDB" id="A0A2N0AGA1"/>
<feature type="compositionally biased region" description="Basic and acidic residues" evidence="6">
    <location>
        <begin position="480"/>
        <end position="496"/>
    </location>
</feature>
<dbReference type="OrthoDB" id="9807628at2"/>
<dbReference type="NCBIfam" id="NF047507">
    <property type="entry name" value="TPR_BatC_Lepto"/>
    <property type="match status" value="1"/>
</dbReference>
<keyword evidence="1" id="KW-1003">Cell membrane</keyword>
<evidence type="ECO:0000256" key="4">
    <source>
        <dbReference type="ARBA" id="ARBA00023136"/>
    </source>
</evidence>
<dbReference type="PANTHER" id="PTHR22550">
    <property type="entry name" value="SPORE GERMINATION PROTEIN"/>
    <property type="match status" value="1"/>
</dbReference>
<dbReference type="InterPro" id="IPR019734">
    <property type="entry name" value="TPR_rpt"/>
</dbReference>
<dbReference type="Gene3D" id="3.40.50.410">
    <property type="entry name" value="von Willebrand factor, type A domain"/>
    <property type="match status" value="1"/>
</dbReference>
<dbReference type="InterPro" id="IPR036465">
    <property type="entry name" value="vWFA_dom_sf"/>
</dbReference>
<dbReference type="PROSITE" id="PS50293">
    <property type="entry name" value="TPR_REGION"/>
    <property type="match status" value="1"/>
</dbReference>
<dbReference type="SUPFAM" id="SSF53300">
    <property type="entry name" value="vWA-like"/>
    <property type="match status" value="1"/>
</dbReference>
<name>A0A2N0AGA1_9LEPT</name>
<organism evidence="9 10">
    <name type="scientific">Leptospira harrisiae</name>
    <dbReference type="NCBI Taxonomy" id="2023189"/>
    <lineage>
        <taxon>Bacteria</taxon>
        <taxon>Pseudomonadati</taxon>
        <taxon>Spirochaetota</taxon>
        <taxon>Spirochaetia</taxon>
        <taxon>Leptospirales</taxon>
        <taxon>Leptospiraceae</taxon>
        <taxon>Leptospira</taxon>
    </lineage>
</organism>
<keyword evidence="10" id="KW-1185">Reference proteome</keyword>
<evidence type="ECO:0000256" key="6">
    <source>
        <dbReference type="SAM" id="MobiDB-lite"/>
    </source>
</evidence>
<dbReference type="InterPro" id="IPR050768">
    <property type="entry name" value="UPF0353/GerABKA_families"/>
</dbReference>
<evidence type="ECO:0000256" key="1">
    <source>
        <dbReference type="ARBA" id="ARBA00022475"/>
    </source>
</evidence>
<dbReference type="Pfam" id="PF13181">
    <property type="entry name" value="TPR_8"/>
    <property type="match status" value="1"/>
</dbReference>
<dbReference type="SMART" id="SM00028">
    <property type="entry name" value="TPR"/>
    <property type="match status" value="2"/>
</dbReference>
<dbReference type="RefSeq" id="WP_100744877.1">
    <property type="nucleotide sequence ID" value="NZ_NPDW01000003.1"/>
</dbReference>
<dbReference type="EMBL" id="NPDX01000006">
    <property type="protein sequence ID" value="PJZ83329.1"/>
    <property type="molecule type" value="Genomic_DNA"/>
</dbReference>
<keyword evidence="2 7" id="KW-0812">Transmembrane</keyword>
<feature type="region of interest" description="Disordered" evidence="6">
    <location>
        <begin position="480"/>
        <end position="543"/>
    </location>
</feature>
<dbReference type="PANTHER" id="PTHR22550:SF5">
    <property type="entry name" value="LEUCINE ZIPPER PROTEIN 4"/>
    <property type="match status" value="1"/>
</dbReference>
<evidence type="ECO:0000256" key="7">
    <source>
        <dbReference type="SAM" id="Phobius"/>
    </source>
</evidence>
<dbReference type="Proteomes" id="UP000232145">
    <property type="component" value="Unassembled WGS sequence"/>
</dbReference>
<dbReference type="SUPFAM" id="SSF48452">
    <property type="entry name" value="TPR-like"/>
    <property type="match status" value="1"/>
</dbReference>
<dbReference type="PROSITE" id="PS50234">
    <property type="entry name" value="VWFA"/>
    <property type="match status" value="1"/>
</dbReference>
<keyword evidence="3 7" id="KW-1133">Transmembrane helix</keyword>
<feature type="domain" description="VWFA" evidence="8">
    <location>
        <begin position="90"/>
        <end position="296"/>
    </location>
</feature>
<feature type="transmembrane region" description="Helical" evidence="7">
    <location>
        <begin position="54"/>
        <end position="73"/>
    </location>
</feature>
<dbReference type="Pfam" id="PF00515">
    <property type="entry name" value="TPR_1"/>
    <property type="match status" value="1"/>
</dbReference>
<dbReference type="SMART" id="SM00327">
    <property type="entry name" value="VWA"/>
    <property type="match status" value="1"/>
</dbReference>
<evidence type="ECO:0000313" key="9">
    <source>
        <dbReference type="EMBL" id="PJZ83329.1"/>
    </source>
</evidence>
<feature type="compositionally biased region" description="Basic and acidic residues" evidence="6">
    <location>
        <begin position="503"/>
        <end position="520"/>
    </location>
</feature>
<dbReference type="InterPro" id="IPR002035">
    <property type="entry name" value="VWF_A"/>
</dbReference>
<dbReference type="InterPro" id="IPR011990">
    <property type="entry name" value="TPR-like_helical_dom_sf"/>
</dbReference>
<evidence type="ECO:0000259" key="8">
    <source>
        <dbReference type="PROSITE" id="PS50234"/>
    </source>
</evidence>
<evidence type="ECO:0000256" key="3">
    <source>
        <dbReference type="ARBA" id="ARBA00022989"/>
    </source>
</evidence>
<protein>
    <submittedName>
        <fullName evidence="9">Aerotolerance regulator BatB</fullName>
    </submittedName>
</protein>
<dbReference type="NCBIfam" id="NF047506">
    <property type="entry name" value="VWA_BatB_Lepto"/>
    <property type="match status" value="1"/>
</dbReference>
<dbReference type="PROSITE" id="PS50005">
    <property type="entry name" value="TPR"/>
    <property type="match status" value="1"/>
</dbReference>
<evidence type="ECO:0000256" key="2">
    <source>
        <dbReference type="ARBA" id="ARBA00022692"/>
    </source>
</evidence>
<evidence type="ECO:0000256" key="5">
    <source>
        <dbReference type="PROSITE-ProRule" id="PRU00339"/>
    </source>
</evidence>
<accession>A0A2N0AGA1</accession>
<feature type="repeat" description="TPR" evidence="5">
    <location>
        <begin position="436"/>
        <end position="469"/>
    </location>
</feature>